<reference evidence="2" key="1">
    <citation type="submission" date="2003-06" db="EMBL/GenBank/DDBJ databases">
        <title>Intraspecific nucleotide variation in Anopheles gambiae: benefits and drawbacks.</title>
        <authorList>
            <person name="Morlais I."/>
            <person name="Poncon N."/>
            <person name="Simard F."/>
            <person name="Cohuet A."/>
            <person name="Fontenille D."/>
        </authorList>
    </citation>
    <scope>NUCLEOTIDE SEQUENCE</scope>
    <source>
        <strain evidence="2">4aRR</strain>
    </source>
</reference>
<accession>Q6VQR9</accession>
<sequence>MKSLHTTTTMTCTRRNRTAPARNYDTIPIDRWRVSNRMKEGRNVENGAANLTPENVRRRTRCGSLCGSPVSRAQTDDDDDDAAAASVMWCKGTNTEEWGRKKV</sequence>
<dbReference type="HOGENOM" id="CLU_2348386_0_0_1"/>
<protein>
    <submittedName>
        <fullName evidence="2">AgCP14332</fullName>
    </submittedName>
</protein>
<organism evidence="2">
    <name type="scientific">Anopheles gambiae</name>
    <name type="common">African malaria mosquito</name>
    <dbReference type="NCBI Taxonomy" id="7165"/>
    <lineage>
        <taxon>Eukaryota</taxon>
        <taxon>Metazoa</taxon>
        <taxon>Ecdysozoa</taxon>
        <taxon>Arthropoda</taxon>
        <taxon>Hexapoda</taxon>
        <taxon>Insecta</taxon>
        <taxon>Pterygota</taxon>
        <taxon>Neoptera</taxon>
        <taxon>Endopterygota</taxon>
        <taxon>Diptera</taxon>
        <taxon>Nematocera</taxon>
        <taxon>Culicoidea</taxon>
        <taxon>Culicidae</taxon>
        <taxon>Anophelinae</taxon>
        <taxon>Anopheles</taxon>
    </lineage>
</organism>
<proteinExistence type="predicted"/>
<dbReference type="VEuPathDB" id="VectorBase:AGAP001616"/>
<name>Q6VQR9_ANOGA</name>
<evidence type="ECO:0000256" key="1">
    <source>
        <dbReference type="SAM" id="MobiDB-lite"/>
    </source>
</evidence>
<feature type="compositionally biased region" description="Low complexity" evidence="1">
    <location>
        <begin position="1"/>
        <end position="13"/>
    </location>
</feature>
<feature type="region of interest" description="Disordered" evidence="1">
    <location>
        <begin position="1"/>
        <end position="22"/>
    </location>
</feature>
<gene>
    <name evidence="2" type="primary">CG43955</name>
</gene>
<evidence type="ECO:0000313" key="2">
    <source>
        <dbReference type="EMBL" id="AAQ97584.1"/>
    </source>
</evidence>
<dbReference type="EMBL" id="AY331403">
    <property type="protein sequence ID" value="AAQ97584.1"/>
    <property type="molecule type" value="Genomic_DNA"/>
</dbReference>
<dbReference type="AlphaFoldDB" id="Q6VQR9"/>